<dbReference type="Proteomes" id="UP000266389">
    <property type="component" value="Unassembled WGS sequence"/>
</dbReference>
<dbReference type="InterPro" id="IPR010386">
    <property type="entry name" value="tRNA-Hydrxlase_MiaE"/>
</dbReference>
<dbReference type="GO" id="GO:0006400">
    <property type="term" value="P:tRNA modification"/>
    <property type="evidence" value="ECO:0007669"/>
    <property type="project" value="InterPro"/>
</dbReference>
<proteinExistence type="predicted"/>
<dbReference type="SUPFAM" id="SSF47240">
    <property type="entry name" value="Ferritin-like"/>
    <property type="match status" value="1"/>
</dbReference>
<sequence>MRIASYHGFQLPLRYTTPRTWAERVLQDSLHLLYDHAYLERKAATNALDLLNRWVSSSSFQQWTQTLSHLAQDETAHLYLVMRLIAKRGGTLPRTHRNPYAQALRRHVRMGQGKYEILDRLLVSALIEARSCERFQLLADTAQDTELQQLYRNLFASEASHYKTFLTLAETVVDPPILEARWHELLHLEAELIQTQPEQPTLHSRA</sequence>
<dbReference type="GO" id="GO:0045301">
    <property type="term" value="F:tRNA 2-(methylsulfanyl)-N(6)-isopentenyladenosine(37) hydroxylase activity"/>
    <property type="evidence" value="ECO:0007669"/>
    <property type="project" value="InterPro"/>
</dbReference>
<evidence type="ECO:0000313" key="2">
    <source>
        <dbReference type="Proteomes" id="UP000266389"/>
    </source>
</evidence>
<dbReference type="PIRSF" id="PIRSF020736">
    <property type="entry name" value="MiaE"/>
    <property type="match status" value="1"/>
</dbReference>
<evidence type="ECO:0000313" key="1">
    <source>
        <dbReference type="EMBL" id="RFM24193.1"/>
    </source>
</evidence>
<comment type="caution">
    <text evidence="1">The sequence shown here is derived from an EMBL/GenBank/DDBJ whole genome shotgun (WGS) entry which is preliminary data.</text>
</comment>
<dbReference type="AlphaFoldDB" id="A0A395M079"/>
<organism evidence="1 2">
    <name type="scientific">Candidatus Thermochlorobacter aerophilus</name>
    <dbReference type="NCBI Taxonomy" id="1868324"/>
    <lineage>
        <taxon>Bacteria</taxon>
        <taxon>Pseudomonadati</taxon>
        <taxon>Chlorobiota</taxon>
        <taxon>Chlorobiia</taxon>
        <taxon>Chlorobiales</taxon>
        <taxon>Candidatus Thermochlorobacteriaceae</taxon>
        <taxon>Candidatus Thermochlorobacter</taxon>
    </lineage>
</organism>
<name>A0A395M079_9BACT</name>
<dbReference type="PANTHER" id="PTHR42637">
    <property type="entry name" value="TRNA-(MS[2]IO[6]A)-HYDROXYLASE"/>
    <property type="match status" value="1"/>
</dbReference>
<dbReference type="InterPro" id="IPR009078">
    <property type="entry name" value="Ferritin-like_SF"/>
</dbReference>
<dbReference type="InterPro" id="IPR012347">
    <property type="entry name" value="Ferritin-like"/>
</dbReference>
<dbReference type="EMBL" id="PHFL01000045">
    <property type="protein sequence ID" value="RFM24193.1"/>
    <property type="molecule type" value="Genomic_DNA"/>
</dbReference>
<dbReference type="PANTHER" id="PTHR42637:SF1">
    <property type="entry name" value="TRNA 2-(METHYLSULFANYL)-N(6)-ISOPENTENYLADENOSINE(37) HYDROXYLASE"/>
    <property type="match status" value="1"/>
</dbReference>
<accession>A0A395M079</accession>
<protein>
    <submittedName>
        <fullName evidence="1">tRNA 2-methylthio-N6-isopentenyl adenosine(37) hydroxylase MiaE</fullName>
    </submittedName>
</protein>
<dbReference type="Gene3D" id="1.20.1260.10">
    <property type="match status" value="1"/>
</dbReference>
<reference evidence="1 2" key="1">
    <citation type="journal article" date="2011" name="ISME J.">
        <title>Community ecology of hot spring cyanobacterial mats: predominant populations and their functional potential.</title>
        <authorList>
            <person name="Klatt C.G."/>
            <person name="Wood J.M."/>
            <person name="Rusch D.B."/>
            <person name="Bateson M.M."/>
            <person name="Hamamura N."/>
            <person name="Heidelberg J.F."/>
            <person name="Grossman A.R."/>
            <person name="Bhaya D."/>
            <person name="Cohan F.M."/>
            <person name="Kuhl M."/>
            <person name="Bryant D.A."/>
            <person name="Ward D.M."/>
        </authorList>
    </citation>
    <scope>NUCLEOTIDE SEQUENCE [LARGE SCALE GENOMIC DNA]</scope>
    <source>
        <strain evidence="1">OS</strain>
    </source>
</reference>
<gene>
    <name evidence="1" type="ORF">D0433_06900</name>
</gene>
<dbReference type="Pfam" id="PF06175">
    <property type="entry name" value="MiaE"/>
    <property type="match status" value="1"/>
</dbReference>